<dbReference type="RefSeq" id="WP_115467287.1">
    <property type="nucleotide sequence ID" value="NZ_QKRA01000002.1"/>
</dbReference>
<accession>A0A370UBS1</accession>
<dbReference type="InterPro" id="IPR012668">
    <property type="entry name" value="CHP02466"/>
</dbReference>
<dbReference type="AlphaFoldDB" id="A0A370UBS1"/>
<proteinExistence type="predicted"/>
<organism evidence="1 2">
    <name type="scientific">Marinomonas piezotolerans</name>
    <dbReference type="NCBI Taxonomy" id="2213058"/>
    <lineage>
        <taxon>Bacteria</taxon>
        <taxon>Pseudomonadati</taxon>
        <taxon>Pseudomonadota</taxon>
        <taxon>Gammaproteobacteria</taxon>
        <taxon>Oceanospirillales</taxon>
        <taxon>Oceanospirillaceae</taxon>
        <taxon>Marinomonas</taxon>
    </lineage>
</organism>
<sequence>MTTPSIEAIDAWTTPLFVAQLADHEFLKDALLAHIYQCQAEQQQAVDSDVAVLAKHNLSESTLDFLDGDLPEVMELRRMVEELVIDIAGEVNHSHWPEDSMAYAHVIESWYHVTQNGGYHDAHSHPNCSWCGIYYLEPGEATLDNRNGVNRFYDPRVNAEHYADPGTAYLGSQGFWDFAPTEGQVVIFPSYLKHSALPYFGQKDRVVIAFNCVIDLE</sequence>
<dbReference type="EMBL" id="QKRA01000002">
    <property type="protein sequence ID" value="RDL45253.1"/>
    <property type="molecule type" value="Genomic_DNA"/>
</dbReference>
<gene>
    <name evidence="1" type="ORF">DN730_06480</name>
</gene>
<dbReference type="NCBIfam" id="TIGR02466">
    <property type="entry name" value="TIGR02466 family protein"/>
    <property type="match status" value="1"/>
</dbReference>
<dbReference type="Proteomes" id="UP000254326">
    <property type="component" value="Unassembled WGS sequence"/>
</dbReference>
<dbReference type="Gene3D" id="2.60.120.620">
    <property type="entry name" value="q2cbj1_9rhob like domain"/>
    <property type="match status" value="1"/>
</dbReference>
<dbReference type="Pfam" id="PF13759">
    <property type="entry name" value="2OG-FeII_Oxy_5"/>
    <property type="match status" value="1"/>
</dbReference>
<comment type="caution">
    <text evidence="1">The sequence shown here is derived from an EMBL/GenBank/DDBJ whole genome shotgun (WGS) entry which is preliminary data.</text>
</comment>
<evidence type="ECO:0008006" key="3">
    <source>
        <dbReference type="Google" id="ProtNLM"/>
    </source>
</evidence>
<dbReference type="OrthoDB" id="549777at2"/>
<evidence type="ECO:0000313" key="1">
    <source>
        <dbReference type="EMBL" id="RDL45253.1"/>
    </source>
</evidence>
<evidence type="ECO:0000313" key="2">
    <source>
        <dbReference type="Proteomes" id="UP000254326"/>
    </source>
</evidence>
<name>A0A370UBS1_9GAMM</name>
<reference evidence="1 2" key="1">
    <citation type="submission" date="2018-06" db="EMBL/GenBank/DDBJ databases">
        <title>Marinomonas sp. YLB-05 draft genome sequence.</title>
        <authorList>
            <person name="Yu L."/>
            <person name="Tang X."/>
        </authorList>
    </citation>
    <scope>NUCLEOTIDE SEQUENCE [LARGE SCALE GENOMIC DNA]</scope>
    <source>
        <strain evidence="1 2">YLB-05</strain>
    </source>
</reference>
<keyword evidence="2" id="KW-1185">Reference proteome</keyword>
<protein>
    <recommendedName>
        <fullName evidence="3">2OG-Fe(II) oxygenase</fullName>
    </recommendedName>
</protein>